<evidence type="ECO:0000259" key="1">
    <source>
        <dbReference type="Pfam" id="PF20803"/>
    </source>
</evidence>
<sequence length="263" mass="30523">MVGYKILKRKIIFFLALEGGFFNKSPQLFYYPYSFLYARLFSFKPSSIRGAVLSLVKDGLVDKIYKDKMALFRLTSKGRDILLSFFQVTLGLKTGWDGAWRLVLIKEKGNKELELKKVRQILKHLGFRKFSRGIYFSPLKVEDKLKNTLLEERISAKIAVIKTGEMFLIDNQELANQFWALEGITRDFNSLISRSSGLLRRFKHRKRLTDKGKNEFFLILDFYFTLLERTPAIPKNLVFNEIPLVLAQKAVLGLCLEAKKYGL</sequence>
<gene>
    <name evidence="2" type="ORF">COT75_04230</name>
</gene>
<organism evidence="2 3">
    <name type="scientific">Candidatus Beckwithbacteria bacterium CG10_big_fil_rev_8_21_14_0_10_34_10</name>
    <dbReference type="NCBI Taxonomy" id="1974495"/>
    <lineage>
        <taxon>Bacteria</taxon>
        <taxon>Candidatus Beckwithiibacteriota</taxon>
    </lineage>
</organism>
<reference evidence="3" key="1">
    <citation type="submission" date="2017-09" db="EMBL/GenBank/DDBJ databases">
        <title>Depth-based differentiation of microbial function through sediment-hosted aquifers and enrichment of novel symbionts in the deep terrestrial subsurface.</title>
        <authorList>
            <person name="Probst A.J."/>
            <person name="Ladd B."/>
            <person name="Jarett J.K."/>
            <person name="Geller-Mcgrath D.E."/>
            <person name="Sieber C.M.K."/>
            <person name="Emerson J.B."/>
            <person name="Anantharaman K."/>
            <person name="Thomas B.C."/>
            <person name="Malmstrom R."/>
            <person name="Stieglmeier M."/>
            <person name="Klingl A."/>
            <person name="Woyke T."/>
            <person name="Ryan C.M."/>
            <person name="Banfield J.F."/>
        </authorList>
    </citation>
    <scope>NUCLEOTIDE SEQUENCE [LARGE SCALE GENOMIC DNA]</scope>
</reference>
<dbReference type="InterPro" id="IPR048846">
    <property type="entry name" value="PaaX-like_central"/>
</dbReference>
<evidence type="ECO:0000313" key="3">
    <source>
        <dbReference type="Proteomes" id="UP000230093"/>
    </source>
</evidence>
<dbReference type="PANTHER" id="PTHR30319:SF1">
    <property type="entry name" value="TRANSCRIPTIONAL REPRESSOR PAAX"/>
    <property type="match status" value="1"/>
</dbReference>
<accession>A0A2H0WAI6</accession>
<feature type="domain" description="Transcriptional repressor PaaX-like central Cas2-like" evidence="1">
    <location>
        <begin position="95"/>
        <end position="173"/>
    </location>
</feature>
<protein>
    <recommendedName>
        <fullName evidence="1">Transcriptional repressor PaaX-like central Cas2-like domain-containing protein</fullName>
    </recommendedName>
</protein>
<comment type="caution">
    <text evidence="2">The sequence shown here is derived from an EMBL/GenBank/DDBJ whole genome shotgun (WGS) entry which is preliminary data.</text>
</comment>
<evidence type="ECO:0000313" key="2">
    <source>
        <dbReference type="EMBL" id="PIS08928.1"/>
    </source>
</evidence>
<dbReference type="PANTHER" id="PTHR30319">
    <property type="entry name" value="PHENYLACETIC ACID REGULATOR-RELATED TRANSCRIPTIONAL REPRESSOR"/>
    <property type="match status" value="1"/>
</dbReference>
<dbReference type="GO" id="GO:0006351">
    <property type="term" value="P:DNA-templated transcription"/>
    <property type="evidence" value="ECO:0007669"/>
    <property type="project" value="TreeGrafter"/>
</dbReference>
<name>A0A2H0WAI6_9BACT</name>
<dbReference type="EMBL" id="PEZT01000024">
    <property type="protein sequence ID" value="PIS08928.1"/>
    <property type="molecule type" value="Genomic_DNA"/>
</dbReference>
<proteinExistence type="predicted"/>
<dbReference type="Proteomes" id="UP000230093">
    <property type="component" value="Unassembled WGS sequence"/>
</dbReference>
<dbReference type="AlphaFoldDB" id="A0A2H0WAI6"/>
<dbReference type="Gene3D" id="3.30.70.2650">
    <property type="match status" value="1"/>
</dbReference>
<dbReference type="Pfam" id="PF20803">
    <property type="entry name" value="PaaX_M"/>
    <property type="match status" value="1"/>
</dbReference>